<proteinExistence type="predicted"/>
<dbReference type="PANTHER" id="PTHR31310:SF7">
    <property type="entry name" value="PA-PHOSPHATASE RELATED-FAMILY PROTEIN DDB_G0268928"/>
    <property type="match status" value="1"/>
</dbReference>
<organism evidence="7 8">
    <name type="scientific">Candidatus Cohnella colombiensis</name>
    <dbReference type="NCBI Taxonomy" id="3121368"/>
    <lineage>
        <taxon>Bacteria</taxon>
        <taxon>Bacillati</taxon>
        <taxon>Bacillota</taxon>
        <taxon>Bacilli</taxon>
        <taxon>Bacillales</taxon>
        <taxon>Paenibacillaceae</taxon>
        <taxon>Cohnella</taxon>
    </lineage>
</organism>
<dbReference type="GO" id="GO:0016020">
    <property type="term" value="C:membrane"/>
    <property type="evidence" value="ECO:0007669"/>
    <property type="project" value="UniProtKB-SubCell"/>
</dbReference>
<reference evidence="7" key="1">
    <citation type="submission" date="2023-03" db="EMBL/GenBank/DDBJ databases">
        <title>Andean soil-derived lignocellulolytic bacterial consortium as a source of novel taxa and putative plastic-active enzymes.</title>
        <authorList>
            <person name="Diaz-Garcia L."/>
            <person name="Chuvochina M."/>
            <person name="Feuerriegel G."/>
            <person name="Bunk B."/>
            <person name="Sproer C."/>
            <person name="Streit W.R."/>
            <person name="Rodriguez L.M."/>
            <person name="Overmann J."/>
            <person name="Jimenez D.J."/>
        </authorList>
    </citation>
    <scope>NUCLEOTIDE SEQUENCE</scope>
    <source>
        <strain evidence="7">MAG 2441</strain>
    </source>
</reference>
<feature type="domain" description="Inositolphosphotransferase Aur1/Ipt1" evidence="6">
    <location>
        <begin position="87"/>
        <end position="251"/>
    </location>
</feature>
<evidence type="ECO:0000256" key="1">
    <source>
        <dbReference type="ARBA" id="ARBA00004141"/>
    </source>
</evidence>
<protein>
    <submittedName>
        <fullName evidence="7">Phosphatase PAP2 family protein</fullName>
    </submittedName>
</protein>
<dbReference type="Proteomes" id="UP001178662">
    <property type="component" value="Chromosome"/>
</dbReference>
<keyword evidence="8" id="KW-1185">Reference proteome</keyword>
<dbReference type="AlphaFoldDB" id="A0AA95EYR0"/>
<feature type="transmembrane region" description="Helical" evidence="5">
    <location>
        <begin position="106"/>
        <end position="126"/>
    </location>
</feature>
<keyword evidence="3 5" id="KW-1133">Transmembrane helix</keyword>
<dbReference type="InterPro" id="IPR026841">
    <property type="entry name" value="Aur1/Ipt1"/>
</dbReference>
<gene>
    <name evidence="7" type="ORF">P0Y55_04800</name>
</gene>
<evidence type="ECO:0000313" key="8">
    <source>
        <dbReference type="Proteomes" id="UP001178662"/>
    </source>
</evidence>
<dbReference type="Gene3D" id="1.20.144.10">
    <property type="entry name" value="Phosphatidic acid phosphatase type 2/haloperoxidase"/>
    <property type="match status" value="1"/>
</dbReference>
<evidence type="ECO:0000259" key="6">
    <source>
        <dbReference type="Pfam" id="PF14378"/>
    </source>
</evidence>
<accession>A0AA95EYR0</accession>
<keyword evidence="4 5" id="KW-0472">Membrane</keyword>
<dbReference type="SUPFAM" id="SSF48317">
    <property type="entry name" value="Acid phosphatase/Vanadium-dependent haloperoxidase"/>
    <property type="match status" value="1"/>
</dbReference>
<sequence>MTLFHSMTSVTIYTLVSVILLISFGAGRQPFTVIWGFVRTLLTSRNVLFFFIGMLMILLLNKHELKLEEWIEAHYDLTSMIVGWEGSWQAWLQDAVQTPFVTQVSAFFYVVIFQSVLIASIGIYAYQRNVKLIYAFSIALLLNYLIALPFYVFVPVNEAWFANPQIKFLMLDAFPSFEKHYRELSGINNCFPSLHTSISLTMALLASQSGIRRWKIFVWISAVIIIFSIFYLGIHWFTDMVAGVILAIVATKIGLAVGTKLEQRLPDVNWLARFKSKNRASRTMDS</sequence>
<dbReference type="InterPro" id="IPR052185">
    <property type="entry name" value="IPC_Synthase-Related"/>
</dbReference>
<comment type="subcellular location">
    <subcellularLocation>
        <location evidence="1">Membrane</location>
        <topology evidence="1">Multi-pass membrane protein</topology>
    </subcellularLocation>
</comment>
<feature type="transmembrane region" description="Helical" evidence="5">
    <location>
        <begin position="6"/>
        <end position="25"/>
    </location>
</feature>
<evidence type="ECO:0000256" key="5">
    <source>
        <dbReference type="SAM" id="Phobius"/>
    </source>
</evidence>
<dbReference type="EMBL" id="CP119317">
    <property type="protein sequence ID" value="WEK55381.1"/>
    <property type="molecule type" value="Genomic_DNA"/>
</dbReference>
<dbReference type="CDD" id="cd03386">
    <property type="entry name" value="PAP2_Aur1_like"/>
    <property type="match status" value="1"/>
</dbReference>
<evidence type="ECO:0000256" key="4">
    <source>
        <dbReference type="ARBA" id="ARBA00023136"/>
    </source>
</evidence>
<evidence type="ECO:0000313" key="7">
    <source>
        <dbReference type="EMBL" id="WEK55381.1"/>
    </source>
</evidence>
<feature type="transmembrane region" description="Helical" evidence="5">
    <location>
        <begin position="37"/>
        <end position="60"/>
    </location>
</feature>
<evidence type="ECO:0000256" key="2">
    <source>
        <dbReference type="ARBA" id="ARBA00022692"/>
    </source>
</evidence>
<feature type="transmembrane region" description="Helical" evidence="5">
    <location>
        <begin position="216"/>
        <end position="234"/>
    </location>
</feature>
<name>A0AA95EYR0_9BACL</name>
<dbReference type="InterPro" id="IPR036938">
    <property type="entry name" value="PAP2/HPO_sf"/>
</dbReference>
<feature type="transmembrane region" description="Helical" evidence="5">
    <location>
        <begin position="133"/>
        <end position="154"/>
    </location>
</feature>
<evidence type="ECO:0000256" key="3">
    <source>
        <dbReference type="ARBA" id="ARBA00022989"/>
    </source>
</evidence>
<keyword evidence="2 5" id="KW-0812">Transmembrane</keyword>
<dbReference type="PANTHER" id="PTHR31310">
    <property type="match status" value="1"/>
</dbReference>
<dbReference type="Pfam" id="PF14378">
    <property type="entry name" value="PAP2_3"/>
    <property type="match status" value="1"/>
</dbReference>